<dbReference type="FunFam" id="1.25.40.80:FF:000003">
    <property type="entry name" value="cryptochrome-1 isoform X1"/>
    <property type="match status" value="1"/>
</dbReference>
<evidence type="ECO:0000256" key="5">
    <source>
        <dbReference type="ARBA" id="ARBA00022490"/>
    </source>
</evidence>
<dbReference type="Pfam" id="PF03441">
    <property type="entry name" value="FAD_binding_7"/>
    <property type="match status" value="1"/>
</dbReference>
<keyword evidence="16" id="KW-0675">Receptor</keyword>
<keyword evidence="5" id="KW-0963">Cytoplasm</keyword>
<evidence type="ECO:0000256" key="15">
    <source>
        <dbReference type="ARBA" id="ARBA00023163"/>
    </source>
</evidence>
<evidence type="ECO:0000256" key="7">
    <source>
        <dbReference type="ARBA" id="ARBA00022543"/>
    </source>
</evidence>
<keyword evidence="12" id="KW-0157">Chromophore</keyword>
<dbReference type="Ensembl" id="ENSOSIT00000043615.1">
    <property type="protein sequence ID" value="ENSOSIP00000041413.1"/>
    <property type="gene ID" value="ENSOSIG00000020107.1"/>
</dbReference>
<comment type="similarity">
    <text evidence="4">Belongs to the DNA photolyase class-1 family.</text>
</comment>
<evidence type="ECO:0000256" key="18">
    <source>
        <dbReference type="PIRSR" id="PIRSR602081-1"/>
    </source>
</evidence>
<comment type="subcellular location">
    <subcellularLocation>
        <location evidence="3">Cytoplasm</location>
    </subcellularLocation>
    <subcellularLocation>
        <location evidence="2">Nucleus</location>
    </subcellularLocation>
</comment>
<evidence type="ECO:0000256" key="14">
    <source>
        <dbReference type="ARBA" id="ARBA00023108"/>
    </source>
</evidence>
<feature type="region of interest" description="Disordered" evidence="20">
    <location>
        <begin position="508"/>
        <end position="592"/>
    </location>
</feature>
<accession>A0A8C7ZFD1</accession>
<dbReference type="InterPro" id="IPR014729">
    <property type="entry name" value="Rossmann-like_a/b/a_fold"/>
</dbReference>
<dbReference type="PANTHER" id="PTHR11455:SF10">
    <property type="entry name" value="CRYPTOCHROME 2B-RELATED"/>
    <property type="match status" value="1"/>
</dbReference>
<dbReference type="FunFam" id="1.10.579.10:FF:000001">
    <property type="entry name" value="Cryptochrome 1"/>
    <property type="match status" value="1"/>
</dbReference>
<dbReference type="SUPFAM" id="SSF52425">
    <property type="entry name" value="Cryptochrome/photolyase, N-terminal domain"/>
    <property type="match status" value="1"/>
</dbReference>
<dbReference type="InterPro" id="IPR002081">
    <property type="entry name" value="Cryptochrome/DNA_photolyase_1"/>
</dbReference>
<keyword evidence="11 18" id="KW-0274">FAD</keyword>
<feature type="binding site" evidence="18">
    <location>
        <begin position="387"/>
        <end position="389"/>
    </location>
    <ligand>
        <name>FAD</name>
        <dbReference type="ChEBI" id="CHEBI:57692"/>
    </ligand>
</feature>
<evidence type="ECO:0000256" key="6">
    <source>
        <dbReference type="ARBA" id="ARBA00022491"/>
    </source>
</evidence>
<dbReference type="GO" id="GO:0043153">
    <property type="term" value="P:entrainment of circadian clock by photoperiod"/>
    <property type="evidence" value="ECO:0007669"/>
    <property type="project" value="TreeGrafter"/>
</dbReference>
<feature type="site" description="Electron transfer via tryptophanyl radical" evidence="19">
    <location>
        <position position="397"/>
    </location>
</feature>
<dbReference type="GO" id="GO:0005634">
    <property type="term" value="C:nucleus"/>
    <property type="evidence" value="ECO:0007669"/>
    <property type="project" value="UniProtKB-SubCell"/>
</dbReference>
<dbReference type="GO" id="GO:0009266">
    <property type="term" value="P:response to temperature stimulus"/>
    <property type="evidence" value="ECO:0007669"/>
    <property type="project" value="Ensembl"/>
</dbReference>
<dbReference type="Gene3D" id="3.40.50.620">
    <property type="entry name" value="HUPs"/>
    <property type="match status" value="1"/>
</dbReference>
<evidence type="ECO:0000256" key="1">
    <source>
        <dbReference type="ARBA" id="ARBA00001932"/>
    </source>
</evidence>
<keyword evidence="9 18" id="KW-0285">Flavoprotein</keyword>
<evidence type="ECO:0000256" key="16">
    <source>
        <dbReference type="ARBA" id="ARBA00023170"/>
    </source>
</evidence>
<evidence type="ECO:0000256" key="19">
    <source>
        <dbReference type="PIRSR" id="PIRSR602081-2"/>
    </source>
</evidence>
<dbReference type="Proteomes" id="UP000694383">
    <property type="component" value="Unplaced"/>
</dbReference>
<feature type="region of interest" description="Disordered" evidence="20">
    <location>
        <begin position="620"/>
        <end position="642"/>
    </location>
</feature>
<keyword evidence="7" id="KW-0600">Photoreceptor protein</keyword>
<sequence>MAPNSIHWFRKGLRLHDNPALREAVRGAGTVRCVYFLDPWFAGSSNVGVNRWRFLLQCLEDLDANLRKLNSRLFVIRGQPANVFPRLFKEWKISRLTFEYDSEPFGKERDAAIKKLAMEAGVEVIVKISHTLYDLDKIIELNGGQPPLTYKRFQTLISRLDPPEMPVEPLSDTLMGCCVTPVSEDHGEKYGVPSLEELGFDTEGLPTAVWPGGETEALTRIERHLERKAWVANFERPRMNANSLLASPTGLSPYLRFGCLSCRLFYFKLTDLYRKVKKNSSPPLSLYGQLLWREFFYTAATNNPRFDKMEGNPICVRIPWDKNPEALAKWAEARTGFPWIDAIMSQLRQEGWIHHLARHAVACFLTRGDLWISWEEGMKVFEELLLDADWSVNAGSWMWLSCSSFFQQFFHCYCPVGFGRRTDPNGDFIRRYLPILRGFPAKFIYDPWNAPESVQAAAKCIIGVHYPKPMVHHAEASRLNIERMKQIYQQLSRYRGLGLLASVPSTNGNGNGGMMSYSPGEQQPGTNNNNNNNNSHLPGVSGSSVATGNGNGSILLNSDSEESTGPNSVGQQQRLQQSQLQHGYHSVPDTSQTITSSRLYHEFAVPQLPGAFLHTRGGITGKRERESECEGSGEEDPSSCSVHKMQRQSAEVSFTLSDFNVQGLSFTAHHTHRYKQAFQHILSTKNMYLGKDSAKVCVD</sequence>
<feature type="site" description="Electron transfer via tryptophanyl radical" evidence="19">
    <location>
        <position position="320"/>
    </location>
</feature>
<reference evidence="22" key="2">
    <citation type="submission" date="2025-09" db="UniProtKB">
        <authorList>
            <consortium name="Ensembl"/>
        </authorList>
    </citation>
    <scope>IDENTIFICATION</scope>
</reference>
<dbReference type="SUPFAM" id="SSF48173">
    <property type="entry name" value="Cryptochrome/photolyase FAD-binding domain"/>
    <property type="match status" value="1"/>
</dbReference>
<keyword evidence="23" id="KW-1185">Reference proteome</keyword>
<name>A0A8C7ZFD1_9TELE</name>
<feature type="site" description="Electron transfer via tryptophanyl radical" evidence="19">
    <location>
        <position position="374"/>
    </location>
</feature>
<keyword evidence="8" id="KW-0716">Sensory transduction</keyword>
<dbReference type="GO" id="GO:0009881">
    <property type="term" value="F:photoreceptor activity"/>
    <property type="evidence" value="ECO:0007669"/>
    <property type="project" value="UniProtKB-KW"/>
</dbReference>
<evidence type="ECO:0000256" key="3">
    <source>
        <dbReference type="ARBA" id="ARBA00004496"/>
    </source>
</evidence>
<feature type="domain" description="Photolyase/cryptochrome alpha/beta" evidence="21">
    <location>
        <begin position="3"/>
        <end position="132"/>
    </location>
</feature>
<dbReference type="InterPro" id="IPR036155">
    <property type="entry name" value="Crypto/Photolyase_N_sf"/>
</dbReference>
<dbReference type="PANTHER" id="PTHR11455">
    <property type="entry name" value="CRYPTOCHROME"/>
    <property type="match status" value="1"/>
</dbReference>
<comment type="cofactor">
    <cofactor evidence="1">
        <name>(6R)-5,10-methylene-5,6,7,8-tetrahydrofolate</name>
        <dbReference type="ChEBI" id="CHEBI:15636"/>
    </cofactor>
</comment>
<dbReference type="Gene3D" id="1.25.40.80">
    <property type="match status" value="1"/>
</dbReference>
<evidence type="ECO:0000256" key="13">
    <source>
        <dbReference type="ARBA" id="ARBA00023015"/>
    </source>
</evidence>
<dbReference type="Gene3D" id="1.10.579.10">
    <property type="entry name" value="DNA Cyclobutane Dipyrimidine Photolyase, subunit A, domain 3"/>
    <property type="match status" value="1"/>
</dbReference>
<evidence type="ECO:0000313" key="23">
    <source>
        <dbReference type="Proteomes" id="UP000694383"/>
    </source>
</evidence>
<dbReference type="FunFam" id="1.25.40.80:FF:000002">
    <property type="entry name" value="cryptochrome-1 isoform X1"/>
    <property type="match status" value="1"/>
</dbReference>
<dbReference type="AlphaFoldDB" id="A0A8C7ZFD1"/>
<evidence type="ECO:0000256" key="12">
    <source>
        <dbReference type="ARBA" id="ARBA00022991"/>
    </source>
</evidence>
<keyword evidence="10" id="KW-0547">Nucleotide-binding</keyword>
<keyword evidence="17" id="KW-0539">Nucleus</keyword>
<keyword evidence="15" id="KW-0804">Transcription</keyword>
<comment type="cofactor">
    <cofactor evidence="18">
        <name>FAD</name>
        <dbReference type="ChEBI" id="CHEBI:57692"/>
    </cofactor>
    <text evidence="18">Binds 1 FAD per subunit.</text>
</comment>
<evidence type="ECO:0000256" key="17">
    <source>
        <dbReference type="ARBA" id="ARBA00023242"/>
    </source>
</evidence>
<evidence type="ECO:0000256" key="11">
    <source>
        <dbReference type="ARBA" id="ARBA00022827"/>
    </source>
</evidence>
<keyword evidence="14" id="KW-0090">Biological rhythms</keyword>
<feature type="compositionally biased region" description="Polar residues" evidence="20">
    <location>
        <begin position="541"/>
        <end position="570"/>
    </location>
</feature>
<dbReference type="GO" id="GO:0005737">
    <property type="term" value="C:cytoplasm"/>
    <property type="evidence" value="ECO:0007669"/>
    <property type="project" value="UniProtKB-SubCell"/>
</dbReference>
<keyword evidence="6" id="KW-0678">Repressor</keyword>
<evidence type="ECO:0000256" key="4">
    <source>
        <dbReference type="ARBA" id="ARBA00005862"/>
    </source>
</evidence>
<evidence type="ECO:0000256" key="10">
    <source>
        <dbReference type="ARBA" id="ARBA00022741"/>
    </source>
</evidence>
<dbReference type="InterPro" id="IPR006050">
    <property type="entry name" value="DNA_photolyase_N"/>
</dbReference>
<dbReference type="PROSITE" id="PS51645">
    <property type="entry name" value="PHR_CRY_ALPHA_BETA"/>
    <property type="match status" value="1"/>
</dbReference>
<evidence type="ECO:0000256" key="20">
    <source>
        <dbReference type="SAM" id="MobiDB-lite"/>
    </source>
</evidence>
<dbReference type="GeneTree" id="ENSGT00940000165925"/>
<dbReference type="InterPro" id="IPR036134">
    <property type="entry name" value="Crypto/Photolyase_FAD-like_sf"/>
</dbReference>
<evidence type="ECO:0000256" key="2">
    <source>
        <dbReference type="ARBA" id="ARBA00004123"/>
    </source>
</evidence>
<dbReference type="GO" id="GO:0003677">
    <property type="term" value="F:DNA binding"/>
    <property type="evidence" value="ECO:0007669"/>
    <property type="project" value="TreeGrafter"/>
</dbReference>
<dbReference type="InterPro" id="IPR005101">
    <property type="entry name" value="Cryptochr/Photolyase_FAD-bd"/>
</dbReference>
<evidence type="ECO:0000259" key="21">
    <source>
        <dbReference type="PROSITE" id="PS51645"/>
    </source>
</evidence>
<protein>
    <submittedName>
        <fullName evidence="22">Cryptochrome circadian regulator 3a</fullName>
    </submittedName>
</protein>
<reference evidence="22" key="1">
    <citation type="submission" date="2025-08" db="UniProtKB">
        <authorList>
            <consortium name="Ensembl"/>
        </authorList>
    </citation>
    <scope>IDENTIFICATION</scope>
</reference>
<dbReference type="GO" id="GO:0032922">
    <property type="term" value="P:circadian regulation of gene expression"/>
    <property type="evidence" value="ECO:0007669"/>
    <property type="project" value="TreeGrafter"/>
</dbReference>
<evidence type="ECO:0000256" key="9">
    <source>
        <dbReference type="ARBA" id="ARBA00022630"/>
    </source>
</evidence>
<dbReference type="Pfam" id="PF00875">
    <property type="entry name" value="DNA_photolyase"/>
    <property type="match status" value="1"/>
</dbReference>
<feature type="compositionally biased region" description="Low complexity" evidence="20">
    <location>
        <begin position="571"/>
        <end position="581"/>
    </location>
</feature>
<dbReference type="GO" id="GO:0045892">
    <property type="term" value="P:negative regulation of DNA-templated transcription"/>
    <property type="evidence" value="ECO:0007669"/>
    <property type="project" value="Ensembl"/>
</dbReference>
<feature type="binding site" evidence="18">
    <location>
        <begin position="289"/>
        <end position="296"/>
    </location>
    <ligand>
        <name>FAD</name>
        <dbReference type="ChEBI" id="CHEBI:57692"/>
    </ligand>
</feature>
<keyword evidence="13" id="KW-0805">Transcription regulation</keyword>
<dbReference type="GO" id="GO:0071949">
    <property type="term" value="F:FAD binding"/>
    <property type="evidence" value="ECO:0007669"/>
    <property type="project" value="TreeGrafter"/>
</dbReference>
<evidence type="ECO:0000313" key="22">
    <source>
        <dbReference type="Ensembl" id="ENSOSIP00000041413.1"/>
    </source>
</evidence>
<evidence type="ECO:0000256" key="8">
    <source>
        <dbReference type="ARBA" id="ARBA00022606"/>
    </source>
</evidence>
<organism evidence="22 23">
    <name type="scientific">Oryzias sinensis</name>
    <name type="common">Chinese medaka</name>
    <dbReference type="NCBI Taxonomy" id="183150"/>
    <lineage>
        <taxon>Eukaryota</taxon>
        <taxon>Metazoa</taxon>
        <taxon>Chordata</taxon>
        <taxon>Craniata</taxon>
        <taxon>Vertebrata</taxon>
        <taxon>Euteleostomi</taxon>
        <taxon>Actinopterygii</taxon>
        <taxon>Neopterygii</taxon>
        <taxon>Teleostei</taxon>
        <taxon>Neoteleostei</taxon>
        <taxon>Acanthomorphata</taxon>
        <taxon>Ovalentaria</taxon>
        <taxon>Atherinomorphae</taxon>
        <taxon>Beloniformes</taxon>
        <taxon>Adrianichthyidae</taxon>
        <taxon>Oryziinae</taxon>
        <taxon>Oryzias</taxon>
    </lineage>
</organism>
<proteinExistence type="inferred from homology"/>